<protein>
    <submittedName>
        <fullName evidence="1">Uncharacterized protein</fullName>
    </submittedName>
</protein>
<dbReference type="STRING" id="29172.A0A0D8XCB0"/>
<proteinExistence type="predicted"/>
<dbReference type="AlphaFoldDB" id="A0A0D8XCB0"/>
<name>A0A0D8XCB0_DICVI</name>
<organism evidence="1 2">
    <name type="scientific">Dictyocaulus viviparus</name>
    <name type="common">Bovine lungworm</name>
    <dbReference type="NCBI Taxonomy" id="29172"/>
    <lineage>
        <taxon>Eukaryota</taxon>
        <taxon>Metazoa</taxon>
        <taxon>Ecdysozoa</taxon>
        <taxon>Nematoda</taxon>
        <taxon>Chromadorea</taxon>
        <taxon>Rhabditida</taxon>
        <taxon>Rhabditina</taxon>
        <taxon>Rhabditomorpha</taxon>
        <taxon>Strongyloidea</taxon>
        <taxon>Metastrongylidae</taxon>
        <taxon>Dictyocaulus</taxon>
    </lineage>
</organism>
<dbReference type="Proteomes" id="UP000053766">
    <property type="component" value="Unassembled WGS sequence"/>
</dbReference>
<reference evidence="2" key="2">
    <citation type="journal article" date="2016" name="Sci. Rep.">
        <title>Dictyocaulus viviparus genome, variome and transcriptome elucidate lungworm biology and support future intervention.</title>
        <authorList>
            <person name="McNulty S.N."/>
            <person name="Strube C."/>
            <person name="Rosa B.A."/>
            <person name="Martin J.C."/>
            <person name="Tyagi R."/>
            <person name="Choi Y.J."/>
            <person name="Wang Q."/>
            <person name="Hallsworth Pepin K."/>
            <person name="Zhang X."/>
            <person name="Ozersky P."/>
            <person name="Wilson R.K."/>
            <person name="Sternberg P.W."/>
            <person name="Gasser R.B."/>
            <person name="Mitreva M."/>
        </authorList>
    </citation>
    <scope>NUCLEOTIDE SEQUENCE [LARGE SCALE GENOMIC DNA]</scope>
    <source>
        <strain evidence="2">HannoverDv2000</strain>
    </source>
</reference>
<keyword evidence="2" id="KW-1185">Reference proteome</keyword>
<evidence type="ECO:0000313" key="2">
    <source>
        <dbReference type="Proteomes" id="UP000053766"/>
    </source>
</evidence>
<reference evidence="1 2" key="1">
    <citation type="submission" date="2013-11" db="EMBL/GenBank/DDBJ databases">
        <title>Draft genome of the bovine lungworm Dictyocaulus viviparus.</title>
        <authorList>
            <person name="Mitreva M."/>
        </authorList>
    </citation>
    <scope>NUCLEOTIDE SEQUENCE [LARGE SCALE GENOMIC DNA]</scope>
    <source>
        <strain evidence="1 2">HannoverDv2000</strain>
    </source>
</reference>
<evidence type="ECO:0000313" key="1">
    <source>
        <dbReference type="EMBL" id="KJH41284.1"/>
    </source>
</evidence>
<sequence length="85" mass="9468">MQAAFVEGTNLVMVWIIQDKTSGSCYDETQCPKAVPSEVPFGFEPVLPTNPTEKCNGVPHRKPSRSHSMCYNVQHERPFAISDLS</sequence>
<gene>
    <name evidence="1" type="ORF">DICVIV_12742</name>
</gene>
<dbReference type="OrthoDB" id="5781115at2759"/>
<dbReference type="EMBL" id="KN716859">
    <property type="protein sequence ID" value="KJH41284.1"/>
    <property type="molecule type" value="Genomic_DNA"/>
</dbReference>
<accession>A0A0D8XCB0</accession>